<evidence type="ECO:0000313" key="2">
    <source>
        <dbReference type="EMBL" id="KAA1077006.1"/>
    </source>
</evidence>
<name>A0A5B0MLQ6_PUCGR</name>
<evidence type="ECO:0000256" key="1">
    <source>
        <dbReference type="SAM" id="MobiDB-lite"/>
    </source>
</evidence>
<dbReference type="OrthoDB" id="2508608at2759"/>
<dbReference type="EMBL" id="VSWC01000145">
    <property type="protein sequence ID" value="KAA1077006.1"/>
    <property type="molecule type" value="Genomic_DNA"/>
</dbReference>
<keyword evidence="3" id="KW-1185">Reference proteome</keyword>
<proteinExistence type="predicted"/>
<organism evidence="2 3">
    <name type="scientific">Puccinia graminis f. sp. tritici</name>
    <dbReference type="NCBI Taxonomy" id="56615"/>
    <lineage>
        <taxon>Eukaryota</taxon>
        <taxon>Fungi</taxon>
        <taxon>Dikarya</taxon>
        <taxon>Basidiomycota</taxon>
        <taxon>Pucciniomycotina</taxon>
        <taxon>Pucciniomycetes</taxon>
        <taxon>Pucciniales</taxon>
        <taxon>Pucciniaceae</taxon>
        <taxon>Puccinia</taxon>
    </lineage>
</organism>
<accession>A0A5B0MLQ6</accession>
<sequence length="326" mass="36230">MALPTTQHKTKIQPAPKKRQVSKGTRTPTGEGTGSLPLAQHDLPTMNRKKNNETVSTNETERWQTLPFHLTGKRIPSNLKQSQITSYPIFVGQKENPIVIRSDPHPDPEISQPGNGMEMGSKQLAPGKSPIDIDSSSDEDIPLSKLLPREGMSHPPSRSMERVYPISPVKRPPCPTDFAPPRFVHASTQTDFQPLVSTTVHASTQTASSQQYCTEMVMLKSPTPVAPQIQDRPAKRADKGWNSQPIKRLKNWITPGAENQEKALVKYVEVGSSHIKDKPKLIAWVDKKQSAGSMMDILFMEFEKELLANQASHVICPDSIKQEPLD</sequence>
<feature type="compositionally biased region" description="Basic residues" evidence="1">
    <location>
        <begin position="8"/>
        <end position="21"/>
    </location>
</feature>
<feature type="region of interest" description="Disordered" evidence="1">
    <location>
        <begin position="1"/>
        <end position="60"/>
    </location>
</feature>
<comment type="caution">
    <text evidence="2">The sequence shown here is derived from an EMBL/GenBank/DDBJ whole genome shotgun (WGS) entry which is preliminary data.</text>
</comment>
<dbReference type="Proteomes" id="UP000324748">
    <property type="component" value="Unassembled WGS sequence"/>
</dbReference>
<dbReference type="AlphaFoldDB" id="A0A5B0MLQ6"/>
<protein>
    <submittedName>
        <fullName evidence="2">Uncharacterized protein</fullName>
    </submittedName>
</protein>
<reference evidence="2 3" key="1">
    <citation type="submission" date="2019-05" db="EMBL/GenBank/DDBJ databases">
        <title>Emergence of the Ug99 lineage of the wheat stem rust pathogen through somatic hybridization.</title>
        <authorList>
            <person name="Li F."/>
            <person name="Upadhyaya N.M."/>
            <person name="Sperschneider J."/>
            <person name="Matny O."/>
            <person name="Nguyen-Phuc H."/>
            <person name="Mago R."/>
            <person name="Raley C."/>
            <person name="Miller M.E."/>
            <person name="Silverstein K.A.T."/>
            <person name="Henningsen E."/>
            <person name="Hirsch C.D."/>
            <person name="Visser B."/>
            <person name="Pretorius Z.A."/>
            <person name="Steffenson B.J."/>
            <person name="Schwessinger B."/>
            <person name="Dodds P.N."/>
            <person name="Figueroa M."/>
        </authorList>
    </citation>
    <scope>NUCLEOTIDE SEQUENCE [LARGE SCALE GENOMIC DNA]</scope>
    <source>
        <strain evidence="2">21-0</strain>
    </source>
</reference>
<gene>
    <name evidence="2" type="ORF">PGT21_026781</name>
</gene>
<feature type="region of interest" description="Disordered" evidence="1">
    <location>
        <begin position="101"/>
        <end position="141"/>
    </location>
</feature>
<evidence type="ECO:0000313" key="3">
    <source>
        <dbReference type="Proteomes" id="UP000324748"/>
    </source>
</evidence>